<protein>
    <submittedName>
        <fullName evidence="1">Uncharacterized protein</fullName>
    </submittedName>
</protein>
<comment type="caution">
    <text evidence="1">The sequence shown here is derived from an EMBL/GenBank/DDBJ whole genome shotgun (WGS) entry which is preliminary data.</text>
</comment>
<dbReference type="OrthoDB" id="796518at2"/>
<organism evidence="1 2">
    <name type="scientific">Pelobium manganitolerans</name>
    <dbReference type="NCBI Taxonomy" id="1842495"/>
    <lineage>
        <taxon>Bacteria</taxon>
        <taxon>Pseudomonadati</taxon>
        <taxon>Bacteroidota</taxon>
        <taxon>Sphingobacteriia</taxon>
        <taxon>Sphingobacteriales</taxon>
        <taxon>Sphingobacteriaceae</taxon>
        <taxon>Pelobium</taxon>
    </lineage>
</organism>
<gene>
    <name evidence="1" type="ORF">BCY91_14105</name>
</gene>
<proteinExistence type="predicted"/>
<accession>A0A419S9Z4</accession>
<dbReference type="EMBL" id="MBTA01000003">
    <property type="protein sequence ID" value="RKD19006.1"/>
    <property type="molecule type" value="Genomic_DNA"/>
</dbReference>
<sequence length="150" mass="16539">MSVFNNDSELIRAYLKSVADKIRQESIAQGRVATGKTIASLSVLATSATGGQIRANENILNTEFGTSPEEAQAVEYPTLVEQLKEWISAKGLDLNPYALAHVLRKQGSKLYREGGHSGVLTNFIDEKKLDDFTESLSAKYLQETRSLLFD</sequence>
<dbReference type="AlphaFoldDB" id="A0A419S9Z4"/>
<keyword evidence="2" id="KW-1185">Reference proteome</keyword>
<reference evidence="1 2" key="1">
    <citation type="submission" date="2016-07" db="EMBL/GenBank/DDBJ databases">
        <title>Genome of Pelobium manganitolerans.</title>
        <authorList>
            <person name="Wu S."/>
            <person name="Wang G."/>
        </authorList>
    </citation>
    <scope>NUCLEOTIDE SEQUENCE [LARGE SCALE GENOMIC DNA]</scope>
    <source>
        <strain evidence="1 2">YS-25</strain>
    </source>
</reference>
<dbReference type="Proteomes" id="UP000283433">
    <property type="component" value="Unassembled WGS sequence"/>
</dbReference>
<name>A0A419S9Z4_9SPHI</name>
<evidence type="ECO:0000313" key="1">
    <source>
        <dbReference type="EMBL" id="RKD19006.1"/>
    </source>
</evidence>
<dbReference type="RefSeq" id="WP_120180652.1">
    <property type="nucleotide sequence ID" value="NZ_MBTA01000003.1"/>
</dbReference>
<evidence type="ECO:0000313" key="2">
    <source>
        <dbReference type="Proteomes" id="UP000283433"/>
    </source>
</evidence>